<reference evidence="4" key="2">
    <citation type="submission" date="2014-05" db="EMBL/GenBank/DDBJ databases">
        <authorList>
            <person name="Aslett M.A."/>
            <person name="De Silva N."/>
        </authorList>
    </citation>
    <scope>NUCLEOTIDE SEQUENCE</scope>
    <source>
        <strain evidence="4">17X</strain>
    </source>
</reference>
<keyword evidence="2" id="KW-0812">Transmembrane</keyword>
<dbReference type="EMBL" id="LM993659">
    <property type="protein sequence ID" value="VTZ74002.1"/>
    <property type="molecule type" value="Genomic_DNA"/>
</dbReference>
<dbReference type="VEuPathDB" id="PlasmoDB:Py17XNL_000504351"/>
<dbReference type="Pfam" id="PF09592">
    <property type="entry name" value="DUF2031"/>
    <property type="match status" value="1"/>
</dbReference>
<reference evidence="5 6" key="1">
    <citation type="journal article" date="2014" name="BMC Biol.">
        <title>A comprehensive evaluation of rodent malaria parasite genomes and gene expression.</title>
        <authorList>
            <person name="Otto T.D."/>
            <person name="Bohme U."/>
            <person name="Jackson A.P."/>
            <person name="Hunt M."/>
            <person name="Franke-Fayard B."/>
            <person name="Hoeijmakers W.A."/>
            <person name="Religa A.A."/>
            <person name="Robertson L."/>
            <person name="Sanders M."/>
            <person name="Ogun S.A."/>
            <person name="Cunningham D."/>
            <person name="Erhart A."/>
            <person name="Billker O."/>
            <person name="Khan S.M."/>
            <person name="Stunnenberg H.G."/>
            <person name="Langhorne J."/>
            <person name="Holder A.A."/>
            <person name="Waters A.P."/>
            <person name="Newbold C.I."/>
            <person name="Pain A."/>
            <person name="Berriman M."/>
            <person name="Janse C.J."/>
        </authorList>
    </citation>
    <scope>NUCLEOTIDE SEQUENCE [LARGE SCALE GENOMIC DNA]</scope>
    <source>
        <strain evidence="4 5">17X</strain>
        <strain evidence="3 6">YM</strain>
    </source>
</reference>
<keyword evidence="2" id="KW-1133">Transmembrane helix</keyword>
<name>A0A077Y6D0_PLAYE</name>
<dbReference type="AlphaFoldDB" id="A0A077Y6D0"/>
<dbReference type="VEuPathDB" id="PlasmoDB:PY17X_0500131"/>
<protein>
    <submittedName>
        <fullName evidence="3">Fam-b protein</fullName>
    </submittedName>
</protein>
<proteinExistence type="predicted"/>
<dbReference type="Proteomes" id="UP000072874">
    <property type="component" value="Chromosome 5"/>
</dbReference>
<feature type="transmembrane region" description="Helical" evidence="2">
    <location>
        <begin position="212"/>
        <end position="235"/>
    </location>
</feature>
<evidence type="ECO:0000313" key="4">
    <source>
        <dbReference type="EMBL" id="VTZ74002.1"/>
    </source>
</evidence>
<evidence type="ECO:0000256" key="2">
    <source>
        <dbReference type="SAM" id="Phobius"/>
    </source>
</evidence>
<evidence type="ECO:0000313" key="6">
    <source>
        <dbReference type="Proteomes" id="UP000072904"/>
    </source>
</evidence>
<dbReference type="InterPro" id="IPR006484">
    <property type="entry name" value="PYST_B"/>
</dbReference>
<keyword evidence="1" id="KW-0175">Coiled coil</keyword>
<reference evidence="3" key="3">
    <citation type="submission" date="2014-05" db="EMBL/GenBank/DDBJ databases">
        <authorList>
            <person name="Aslett A.Martin."/>
            <person name="De Silva Nishadi"/>
        </authorList>
    </citation>
    <scope>NUCLEOTIDE SEQUENCE</scope>
    <source>
        <strain evidence="3">YM</strain>
    </source>
</reference>
<evidence type="ECO:0000313" key="3">
    <source>
        <dbReference type="EMBL" id="CDU18689.1"/>
    </source>
</evidence>
<organism evidence="3 6">
    <name type="scientific">Plasmodium yoelii</name>
    <dbReference type="NCBI Taxonomy" id="5861"/>
    <lineage>
        <taxon>Eukaryota</taxon>
        <taxon>Sar</taxon>
        <taxon>Alveolata</taxon>
        <taxon>Apicomplexa</taxon>
        <taxon>Aconoidasida</taxon>
        <taxon>Haemosporida</taxon>
        <taxon>Plasmodiidae</taxon>
        <taxon>Plasmodium</taxon>
        <taxon>Plasmodium (Vinckeia)</taxon>
    </lineage>
</organism>
<gene>
    <name evidence="4" type="ORF">PY17X_0500131</name>
    <name evidence="3" type="ORF">PYYM_1100600</name>
</gene>
<reference evidence="4" key="4">
    <citation type="submission" date="2019-05" db="EMBL/GenBank/DDBJ databases">
        <authorList>
            <consortium name="Pathogen Informatics"/>
        </authorList>
    </citation>
    <scope>NUCLEOTIDE SEQUENCE</scope>
    <source>
        <strain evidence="4">17X</strain>
    </source>
</reference>
<dbReference type="EMBL" id="LK934639">
    <property type="protein sequence ID" value="CDU18689.1"/>
    <property type="molecule type" value="Genomic_DNA"/>
</dbReference>
<dbReference type="GeneID" id="3791074"/>
<dbReference type="NCBIfam" id="TIGR01597">
    <property type="entry name" value="PYST-B"/>
    <property type="match status" value="1"/>
</dbReference>
<dbReference type="VEuPathDB" id="PlasmoDB:PY05299"/>
<keyword evidence="2" id="KW-0472">Membrane</keyword>
<feature type="coiled-coil region" evidence="1">
    <location>
        <begin position="104"/>
        <end position="135"/>
    </location>
</feature>
<evidence type="ECO:0000256" key="1">
    <source>
        <dbReference type="SAM" id="Coils"/>
    </source>
</evidence>
<dbReference type="KEGG" id="pyo:PY17X_0500131"/>
<evidence type="ECO:0000313" key="5">
    <source>
        <dbReference type="Proteomes" id="UP000072874"/>
    </source>
</evidence>
<sequence length="260" mass="31193">MRISILKYVIFSIIICFFEYAPNELYFVNDRDIYLERDVINFRNNRILADVDNRFDLNSFYQSTLSLANQLNDYNDDDEEIIYIRNAINSHIKKHKESNTLPDLNNVDKKTKKLINELRTELEEVKKELDNKRNSEIAIQPIQDKRITKKDENISVSEYEDFNKLENEENLLESEDDNFENEYNKIKSSNNYKKFKINGKIKKHEKKLFKKMVIFMVSQFLIVVSGAWYLGILFIPYTLSIIKKCWKLLNFRFKLKKVPR</sequence>
<dbReference type="RefSeq" id="XP_725735.1">
    <property type="nucleotide sequence ID" value="XM_720642.1"/>
</dbReference>
<dbReference type="VEuPathDB" id="PlasmoDB:PYYM_1100600"/>
<dbReference type="Proteomes" id="UP000072904">
    <property type="component" value="Chromosome 11"/>
</dbReference>
<accession>A0A077Y6D0</accession>